<evidence type="ECO:0000313" key="3">
    <source>
        <dbReference type="EMBL" id="KKL06493.1"/>
    </source>
</evidence>
<dbReference type="GO" id="GO:0006302">
    <property type="term" value="P:double-strand break repair"/>
    <property type="evidence" value="ECO:0007669"/>
    <property type="project" value="TreeGrafter"/>
</dbReference>
<accession>A0A0F9D314</accession>
<name>A0A0F9D314_9ZZZZ</name>
<organism evidence="3">
    <name type="scientific">marine sediment metagenome</name>
    <dbReference type="NCBI Taxonomy" id="412755"/>
    <lineage>
        <taxon>unclassified sequences</taxon>
        <taxon>metagenomes</taxon>
        <taxon>ecological metagenomes</taxon>
    </lineage>
</organism>
<dbReference type="AlphaFoldDB" id="A0A0F9D314"/>
<dbReference type="SUPFAM" id="SSF56672">
    <property type="entry name" value="DNA/RNA polymerases"/>
    <property type="match status" value="1"/>
</dbReference>
<evidence type="ECO:0000259" key="2">
    <source>
        <dbReference type="Pfam" id="PF00476"/>
    </source>
</evidence>
<dbReference type="PANTHER" id="PTHR10133">
    <property type="entry name" value="DNA POLYMERASE I"/>
    <property type="match status" value="1"/>
</dbReference>
<reference evidence="3" key="1">
    <citation type="journal article" date="2015" name="Nature">
        <title>Complex archaea that bridge the gap between prokaryotes and eukaryotes.</title>
        <authorList>
            <person name="Spang A."/>
            <person name="Saw J.H."/>
            <person name="Jorgensen S.L."/>
            <person name="Zaremba-Niedzwiedzka K."/>
            <person name="Martijn J."/>
            <person name="Lind A.E."/>
            <person name="van Eijk R."/>
            <person name="Schleper C."/>
            <person name="Guy L."/>
            <person name="Ettema T.J."/>
        </authorList>
    </citation>
    <scope>NUCLEOTIDE SEQUENCE</scope>
</reference>
<comment type="caution">
    <text evidence="3">The sequence shown here is derived from an EMBL/GenBank/DDBJ whole genome shotgun (WGS) entry which is preliminary data.</text>
</comment>
<dbReference type="EMBL" id="LAZR01043678">
    <property type="protein sequence ID" value="KKL06493.1"/>
    <property type="molecule type" value="Genomic_DNA"/>
</dbReference>
<proteinExistence type="predicted"/>
<dbReference type="Pfam" id="PF00476">
    <property type="entry name" value="DNA_pol_A"/>
    <property type="match status" value="1"/>
</dbReference>
<sequence>HPCATVFLESRKNAKLHNTYVKGNLEKVDVNNRVHTDFNQHIVRTGRLSSSNPNLQNIPIRTDIGRKVRDAFIAAPGKLLLAVDPVLSTPH</sequence>
<dbReference type="GO" id="GO:0003677">
    <property type="term" value="F:DNA binding"/>
    <property type="evidence" value="ECO:0007669"/>
    <property type="project" value="InterPro"/>
</dbReference>
<feature type="domain" description="DNA-directed DNA polymerase family A palm" evidence="2">
    <location>
        <begin position="1"/>
        <end position="84"/>
    </location>
</feature>
<gene>
    <name evidence="3" type="ORF">LCGC14_2595460</name>
</gene>
<dbReference type="GO" id="GO:0003887">
    <property type="term" value="F:DNA-directed DNA polymerase activity"/>
    <property type="evidence" value="ECO:0007669"/>
    <property type="project" value="InterPro"/>
</dbReference>
<dbReference type="PANTHER" id="PTHR10133:SF27">
    <property type="entry name" value="DNA POLYMERASE NU"/>
    <property type="match status" value="1"/>
</dbReference>
<protein>
    <recommendedName>
        <fullName evidence="2">DNA-directed DNA polymerase family A palm domain-containing protein</fullName>
    </recommendedName>
</protein>
<evidence type="ECO:0000256" key="1">
    <source>
        <dbReference type="ARBA" id="ARBA00022705"/>
    </source>
</evidence>
<dbReference type="InterPro" id="IPR001098">
    <property type="entry name" value="DNA-dir_DNA_pol_A_palm_dom"/>
</dbReference>
<dbReference type="InterPro" id="IPR043502">
    <property type="entry name" value="DNA/RNA_pol_sf"/>
</dbReference>
<dbReference type="GO" id="GO:0006261">
    <property type="term" value="P:DNA-templated DNA replication"/>
    <property type="evidence" value="ECO:0007669"/>
    <property type="project" value="InterPro"/>
</dbReference>
<dbReference type="Gene3D" id="3.30.70.370">
    <property type="match status" value="1"/>
</dbReference>
<dbReference type="InterPro" id="IPR002298">
    <property type="entry name" value="DNA_polymerase_A"/>
</dbReference>
<dbReference type="PRINTS" id="PR00868">
    <property type="entry name" value="DNAPOLI"/>
</dbReference>
<feature type="non-terminal residue" evidence="3">
    <location>
        <position position="1"/>
    </location>
</feature>
<keyword evidence="1" id="KW-0235">DNA replication</keyword>